<dbReference type="InterPro" id="IPR002811">
    <property type="entry name" value="Asp_DH"/>
</dbReference>
<evidence type="ECO:0000313" key="10">
    <source>
        <dbReference type="Proteomes" id="UP000220246"/>
    </source>
</evidence>
<protein>
    <recommendedName>
        <fullName evidence="6">L-aspartate dehydrogenase</fullName>
        <ecNumber evidence="6">1.4.1.21</ecNumber>
    </recommendedName>
</protein>
<keyword evidence="2 6" id="KW-0662">Pyridine nucleotide biosynthesis</keyword>
<feature type="domain" description="Aspartate/homoserine dehydrogenase NAD-binding" evidence="8">
    <location>
        <begin position="7"/>
        <end position="119"/>
    </location>
</feature>
<dbReference type="GO" id="GO:0033735">
    <property type="term" value="F:aspartate dehydrogenase [NAD(P)+] activity"/>
    <property type="evidence" value="ECO:0007669"/>
    <property type="project" value="UniProtKB-EC"/>
</dbReference>
<dbReference type="NCBIfam" id="NF009827">
    <property type="entry name" value="PRK13303.1-2"/>
    <property type="match status" value="1"/>
</dbReference>
<accession>A0A2A7UQL1</accession>
<feature type="active site" evidence="6">
    <location>
        <position position="221"/>
    </location>
</feature>
<evidence type="ECO:0000259" key="7">
    <source>
        <dbReference type="Pfam" id="PF01958"/>
    </source>
</evidence>
<dbReference type="PIRSF" id="PIRSF005227">
    <property type="entry name" value="Asp_dh_NAD_syn"/>
    <property type="match status" value="1"/>
</dbReference>
<dbReference type="InterPro" id="IPR011182">
    <property type="entry name" value="L-Asp_DH"/>
</dbReference>
<evidence type="ECO:0000256" key="3">
    <source>
        <dbReference type="ARBA" id="ARBA00022857"/>
    </source>
</evidence>
<keyword evidence="4 6" id="KW-0560">Oxidoreductase</keyword>
<dbReference type="InterPro" id="IPR005106">
    <property type="entry name" value="Asp/hSer_DH_NAD-bd"/>
</dbReference>
<evidence type="ECO:0000256" key="5">
    <source>
        <dbReference type="ARBA" id="ARBA00023027"/>
    </source>
</evidence>
<dbReference type="EC" id="1.4.1.21" evidence="6"/>
<dbReference type="GO" id="GO:0009435">
    <property type="term" value="P:NAD+ biosynthetic process"/>
    <property type="evidence" value="ECO:0007669"/>
    <property type="project" value="UniProtKB-UniRule"/>
</dbReference>
<comment type="caution">
    <text evidence="9">The sequence shown here is derived from an EMBL/GenBank/DDBJ whole genome shotgun (WGS) entry which is preliminary data.</text>
</comment>
<dbReference type="Pfam" id="PF01958">
    <property type="entry name" value="Asp_DH_C"/>
    <property type="match status" value="1"/>
</dbReference>
<dbReference type="PANTHER" id="PTHR31873">
    <property type="entry name" value="L-ASPARTATE DEHYDROGENASE-RELATED"/>
    <property type="match status" value="1"/>
</dbReference>
<evidence type="ECO:0000259" key="8">
    <source>
        <dbReference type="Pfam" id="PF03447"/>
    </source>
</evidence>
<dbReference type="Gene3D" id="3.40.50.720">
    <property type="entry name" value="NAD(P)-binding Rossmann-like Domain"/>
    <property type="match status" value="1"/>
</dbReference>
<keyword evidence="10" id="KW-1185">Reference proteome</keyword>
<dbReference type="InterPro" id="IPR020626">
    <property type="entry name" value="Asp_DH_prok"/>
</dbReference>
<dbReference type="STRING" id="1219032.GCA_001515545_02308"/>
<dbReference type="Pfam" id="PF03447">
    <property type="entry name" value="NAD_binding_3"/>
    <property type="match status" value="1"/>
</dbReference>
<comment type="catalytic activity">
    <reaction evidence="6">
        <text>L-aspartate + NAD(+) + H2O = oxaloacetate + NH4(+) + NADH + H(+)</text>
        <dbReference type="Rhea" id="RHEA:11788"/>
        <dbReference type="ChEBI" id="CHEBI:15377"/>
        <dbReference type="ChEBI" id="CHEBI:15378"/>
        <dbReference type="ChEBI" id="CHEBI:16452"/>
        <dbReference type="ChEBI" id="CHEBI:28938"/>
        <dbReference type="ChEBI" id="CHEBI:29991"/>
        <dbReference type="ChEBI" id="CHEBI:57540"/>
        <dbReference type="ChEBI" id="CHEBI:57945"/>
        <dbReference type="EC" id="1.4.1.21"/>
    </reaction>
</comment>
<keyword evidence="5 6" id="KW-0520">NAD</keyword>
<comment type="pathway">
    <text evidence="6">Cofactor biosynthesis; NAD(+) biosynthesis; iminoaspartate from L-aspartate (dehydrogenase route): step 1/1.</text>
</comment>
<evidence type="ECO:0000256" key="4">
    <source>
        <dbReference type="ARBA" id="ARBA00023002"/>
    </source>
</evidence>
<proteinExistence type="inferred from homology"/>
<evidence type="ECO:0000256" key="1">
    <source>
        <dbReference type="ARBA" id="ARBA00008331"/>
    </source>
</evidence>
<feature type="binding site" evidence="6">
    <location>
        <position position="191"/>
    </location>
    <ligand>
        <name>NAD(+)</name>
        <dbReference type="ChEBI" id="CHEBI:57540"/>
    </ligand>
</feature>
<reference evidence="10" key="1">
    <citation type="submission" date="2017-09" db="EMBL/GenBank/DDBJ databases">
        <title>FDA dAtabase for Regulatory Grade micrObial Sequences (FDA-ARGOS): Supporting development and validation of Infectious Disease Dx tests.</title>
        <authorList>
            <person name="Minogue T."/>
            <person name="Wolcott M."/>
            <person name="Wasieloski L."/>
            <person name="Aguilar W."/>
            <person name="Moore D."/>
            <person name="Tallon L."/>
            <person name="Sadzewicz L."/>
            <person name="Ott S."/>
            <person name="Zhao X."/>
            <person name="Nagaraj S."/>
            <person name="Vavikolanu K."/>
            <person name="Aluvathingal J."/>
            <person name="Nadendla S."/>
            <person name="Sichtig H."/>
        </authorList>
    </citation>
    <scope>NUCLEOTIDE SEQUENCE [LARGE SCALE GENOMIC DNA]</scope>
    <source>
        <strain evidence="10">FDAARGOS_394</strain>
    </source>
</reference>
<comment type="catalytic activity">
    <reaction evidence="6">
        <text>L-aspartate + NADP(+) + H2O = oxaloacetate + NH4(+) + NADPH + H(+)</text>
        <dbReference type="Rhea" id="RHEA:11784"/>
        <dbReference type="ChEBI" id="CHEBI:15377"/>
        <dbReference type="ChEBI" id="CHEBI:15378"/>
        <dbReference type="ChEBI" id="CHEBI:16452"/>
        <dbReference type="ChEBI" id="CHEBI:28938"/>
        <dbReference type="ChEBI" id="CHEBI:29991"/>
        <dbReference type="ChEBI" id="CHEBI:57783"/>
        <dbReference type="ChEBI" id="CHEBI:58349"/>
        <dbReference type="EC" id="1.4.1.21"/>
    </reaction>
</comment>
<dbReference type="Proteomes" id="UP000220246">
    <property type="component" value="Unassembled WGS sequence"/>
</dbReference>
<gene>
    <name evidence="6" type="primary">nadX</name>
    <name evidence="9" type="ORF">CRM82_02075</name>
</gene>
<sequence>MRIALVGCGAIGSEVLQRLPQLSGLQGLRVDWVLARQPRPDVVDWLAQHVPGAQLLQALPEDARPDLLVECAGHSAIATHVLPALRRGIPCLVVSVGALAAPGLVEELADAARQGGTRVQLLPGAIGAIDALAAAREGGLAQVTYTGTKPAAAWKGTPAETVCDLAALTAPFCFFQGSAREAAQQYPRNANVAATVALAGLGLDDTEVRLVADPQCSENRHQIAAQGAFGRLSLELAGQPLAANPKTSALTVFSVLRALRNAVAPLAI</sequence>
<evidence type="ECO:0000256" key="2">
    <source>
        <dbReference type="ARBA" id="ARBA00022642"/>
    </source>
</evidence>
<dbReference type="OrthoDB" id="7056904at2"/>
<keyword evidence="3 6" id="KW-0521">NADP</keyword>
<dbReference type="UniPathway" id="UPA00253">
    <property type="reaction ID" value="UER00456"/>
</dbReference>
<evidence type="ECO:0000313" key="9">
    <source>
        <dbReference type="EMBL" id="PEH87553.1"/>
    </source>
</evidence>
<dbReference type="GO" id="GO:0051287">
    <property type="term" value="F:NAD binding"/>
    <property type="evidence" value="ECO:0007669"/>
    <property type="project" value="UniProtKB-UniRule"/>
</dbReference>
<dbReference type="EMBL" id="PDEA01000001">
    <property type="protein sequence ID" value="PEH87553.1"/>
    <property type="molecule type" value="Genomic_DNA"/>
</dbReference>
<comment type="similarity">
    <text evidence="1 6">Belongs to the L-aspartate dehydrogenase family.</text>
</comment>
<dbReference type="AlphaFoldDB" id="A0A2A7UQL1"/>
<comment type="function">
    <text evidence="6">Specifically catalyzes the NAD or NADP-dependent dehydrogenation of L-aspartate to iminoaspartate.</text>
</comment>
<dbReference type="InterPro" id="IPR036291">
    <property type="entry name" value="NAD(P)-bd_dom_sf"/>
</dbReference>
<dbReference type="GO" id="GO:0050661">
    <property type="term" value="F:NADP binding"/>
    <property type="evidence" value="ECO:0007669"/>
    <property type="project" value="UniProtKB-UniRule"/>
</dbReference>
<evidence type="ECO:0000256" key="6">
    <source>
        <dbReference type="HAMAP-Rule" id="MF_01265"/>
    </source>
</evidence>
<dbReference type="NCBIfam" id="NF009828">
    <property type="entry name" value="PRK13303.1-3"/>
    <property type="match status" value="1"/>
</dbReference>
<feature type="binding site" evidence="6">
    <location>
        <position position="125"/>
    </location>
    <ligand>
        <name>NAD(+)</name>
        <dbReference type="ChEBI" id="CHEBI:57540"/>
    </ligand>
</feature>
<dbReference type="SUPFAM" id="SSF55347">
    <property type="entry name" value="Glyceraldehyde-3-phosphate dehydrogenase-like, C-terminal domain"/>
    <property type="match status" value="1"/>
</dbReference>
<dbReference type="Gene3D" id="3.30.360.10">
    <property type="entry name" value="Dihydrodipicolinate Reductase, domain 2"/>
    <property type="match status" value="1"/>
</dbReference>
<feature type="domain" description="Aspartate dehydrogenase" evidence="7">
    <location>
        <begin position="169"/>
        <end position="256"/>
    </location>
</feature>
<dbReference type="GO" id="GO:0016639">
    <property type="term" value="F:oxidoreductase activity, acting on the CH-NH2 group of donors, NAD or NADP as acceptor"/>
    <property type="evidence" value="ECO:0007669"/>
    <property type="project" value="UniProtKB-UniRule"/>
</dbReference>
<dbReference type="PANTHER" id="PTHR31873:SF6">
    <property type="entry name" value="ASPARTATE DEHYDROGENASE DOMAIN-CONTAINING PROTEIN"/>
    <property type="match status" value="1"/>
</dbReference>
<dbReference type="HAMAP" id="MF_01265">
    <property type="entry name" value="NadX"/>
    <property type="match status" value="1"/>
</dbReference>
<dbReference type="RefSeq" id="WP_066537974.1">
    <property type="nucleotide sequence ID" value="NZ_PDEA01000001.1"/>
</dbReference>
<comment type="miscellaneous">
    <text evidence="6">The iminoaspartate product is unstable in aqueous solution and can decompose to oxaloacetate and ammonia.</text>
</comment>
<name>A0A2A7UQL1_COMTR</name>
<dbReference type="SUPFAM" id="SSF51735">
    <property type="entry name" value="NAD(P)-binding Rossmann-fold domains"/>
    <property type="match status" value="1"/>
</dbReference>
<dbReference type="GeneID" id="80803524"/>
<organism evidence="9 10">
    <name type="scientific">Comamonas terrigena</name>
    <dbReference type="NCBI Taxonomy" id="32013"/>
    <lineage>
        <taxon>Bacteria</taxon>
        <taxon>Pseudomonadati</taxon>
        <taxon>Pseudomonadota</taxon>
        <taxon>Betaproteobacteria</taxon>
        <taxon>Burkholderiales</taxon>
        <taxon>Comamonadaceae</taxon>
        <taxon>Comamonas</taxon>
    </lineage>
</organism>